<evidence type="ECO:0000313" key="2">
    <source>
        <dbReference type="Proteomes" id="UP000711996"/>
    </source>
</evidence>
<organism evidence="1 2">
    <name type="scientific">Colletotrichum siamense</name>
    <name type="common">Anthracnose fungus</name>
    <dbReference type="NCBI Taxonomy" id="690259"/>
    <lineage>
        <taxon>Eukaryota</taxon>
        <taxon>Fungi</taxon>
        <taxon>Dikarya</taxon>
        <taxon>Ascomycota</taxon>
        <taxon>Pezizomycotina</taxon>
        <taxon>Sordariomycetes</taxon>
        <taxon>Hypocreomycetidae</taxon>
        <taxon>Glomerellales</taxon>
        <taxon>Glomerellaceae</taxon>
        <taxon>Colletotrichum</taxon>
        <taxon>Colletotrichum gloeosporioides species complex</taxon>
    </lineage>
</organism>
<dbReference type="EMBL" id="QPMT01000004">
    <property type="protein sequence ID" value="KAF4864642.1"/>
    <property type="molecule type" value="Genomic_DNA"/>
</dbReference>
<sequence>METCREAVDTSISRAARGARGCWGSVCLGVTIAPFCKGKCQGSRRAQSVPPPNYWDVLVAEGARPSAARWARSSLKLSSTVDHQVRTRSDELDVHLTG</sequence>
<gene>
    <name evidence="1" type="ORF">CGCSCA2_v002178</name>
</gene>
<protein>
    <submittedName>
        <fullName evidence="1">Uncharacterized protein</fullName>
    </submittedName>
</protein>
<dbReference type="Proteomes" id="UP000711996">
    <property type="component" value="Unassembled WGS sequence"/>
</dbReference>
<comment type="caution">
    <text evidence="1">The sequence shown here is derived from an EMBL/GenBank/DDBJ whole genome shotgun (WGS) entry which is preliminary data.</text>
</comment>
<evidence type="ECO:0000313" key="1">
    <source>
        <dbReference type="EMBL" id="KAF4864642.1"/>
    </source>
</evidence>
<dbReference type="AlphaFoldDB" id="A0A9P5F1W3"/>
<keyword evidence="2" id="KW-1185">Reference proteome</keyword>
<name>A0A9P5F1W3_COLSI</name>
<accession>A0A9P5F1W3</accession>
<proteinExistence type="predicted"/>
<reference evidence="1" key="1">
    <citation type="submission" date="2019-06" db="EMBL/GenBank/DDBJ databases">
        <authorList>
            <person name="Gan P."/>
            <person name="Shirasu K."/>
        </authorList>
    </citation>
    <scope>NUCLEOTIDE SEQUENCE [LARGE SCALE GENOMIC DNA]</scope>
    <source>
        <strain evidence="1">CAD2</strain>
    </source>
</reference>